<reference evidence="2 3" key="1">
    <citation type="journal article" date="2016" name="Nat. Commun.">
        <title>Thousands of microbial genomes shed light on interconnected biogeochemical processes in an aquifer system.</title>
        <authorList>
            <person name="Anantharaman K."/>
            <person name="Brown C.T."/>
            <person name="Hug L.A."/>
            <person name="Sharon I."/>
            <person name="Castelle C.J."/>
            <person name="Probst A.J."/>
            <person name="Thomas B.C."/>
            <person name="Singh A."/>
            <person name="Wilkins M.J."/>
            <person name="Karaoz U."/>
            <person name="Brodie E.L."/>
            <person name="Williams K.H."/>
            <person name="Hubbard S.S."/>
            <person name="Banfield J.F."/>
        </authorList>
    </citation>
    <scope>NUCLEOTIDE SEQUENCE [LARGE SCALE GENOMIC DNA]</scope>
</reference>
<dbReference type="InterPro" id="IPR036867">
    <property type="entry name" value="R3H_dom_sf"/>
</dbReference>
<evidence type="ECO:0000313" key="2">
    <source>
        <dbReference type="EMBL" id="OHA17964.1"/>
    </source>
</evidence>
<organism evidence="2 3">
    <name type="scientific">Candidatus Taylorbacteria bacterium RIFCSPHIGHO2_01_FULL_46_22b</name>
    <dbReference type="NCBI Taxonomy" id="1802301"/>
    <lineage>
        <taxon>Bacteria</taxon>
        <taxon>Candidatus Tayloriibacteriota</taxon>
    </lineage>
</organism>
<accession>A0A1G2M2F7</accession>
<dbReference type="InterPro" id="IPR039247">
    <property type="entry name" value="KhpB"/>
</dbReference>
<dbReference type="EMBL" id="MHRF01000010">
    <property type="protein sequence ID" value="OHA17964.1"/>
    <property type="molecule type" value="Genomic_DNA"/>
</dbReference>
<dbReference type="InterPro" id="IPR015946">
    <property type="entry name" value="KH_dom-like_a/b"/>
</dbReference>
<dbReference type="GO" id="GO:0003723">
    <property type="term" value="F:RNA binding"/>
    <property type="evidence" value="ECO:0007669"/>
    <property type="project" value="InterPro"/>
</dbReference>
<proteinExistence type="predicted"/>
<dbReference type="PANTHER" id="PTHR35800">
    <property type="entry name" value="PROTEIN JAG"/>
    <property type="match status" value="1"/>
</dbReference>
<dbReference type="AlphaFoldDB" id="A0A1G2M2F7"/>
<evidence type="ECO:0000259" key="1">
    <source>
        <dbReference type="PROSITE" id="PS51061"/>
    </source>
</evidence>
<protein>
    <recommendedName>
        <fullName evidence="1">R3H domain-containing protein</fullName>
    </recommendedName>
</protein>
<evidence type="ECO:0000313" key="3">
    <source>
        <dbReference type="Proteomes" id="UP000178873"/>
    </source>
</evidence>
<dbReference type="PANTHER" id="PTHR35800:SF1">
    <property type="entry name" value="RNA-BINDING PROTEIN KHPB"/>
    <property type="match status" value="1"/>
</dbReference>
<dbReference type="SMART" id="SM00393">
    <property type="entry name" value="R3H"/>
    <property type="match status" value="1"/>
</dbReference>
<dbReference type="Gene3D" id="3.30.1370.50">
    <property type="entry name" value="R3H-like domain"/>
    <property type="match status" value="1"/>
</dbReference>
<sequence length="162" mass="18247">MEHQTHIRQIIETLLNRLGVPFQEITVIEQGDRLAFVIKSSDSSILIGTRGAHISAINHLVKRIVGKKLNAVSTDANPVDFYVDVNDYHDRLLGEIRTKAQILAERARSFKTTVEMDPMSSYERMIIHTFFEGVPDIETHSEGTGSQRRIVLKYVGDISASL</sequence>
<comment type="caution">
    <text evidence="2">The sequence shown here is derived from an EMBL/GenBank/DDBJ whole genome shotgun (WGS) entry which is preliminary data.</text>
</comment>
<dbReference type="PROSITE" id="PS51061">
    <property type="entry name" value="R3H"/>
    <property type="match status" value="1"/>
</dbReference>
<dbReference type="Proteomes" id="UP000178873">
    <property type="component" value="Unassembled WGS sequence"/>
</dbReference>
<dbReference type="Gene3D" id="3.30.300.20">
    <property type="match status" value="1"/>
</dbReference>
<dbReference type="STRING" id="1802301.A2664_01270"/>
<dbReference type="SUPFAM" id="SSF82708">
    <property type="entry name" value="R3H domain"/>
    <property type="match status" value="1"/>
</dbReference>
<dbReference type="InterPro" id="IPR001374">
    <property type="entry name" value="R3H_dom"/>
</dbReference>
<name>A0A1G2M2F7_9BACT</name>
<dbReference type="Pfam" id="PF01424">
    <property type="entry name" value="R3H"/>
    <property type="match status" value="1"/>
</dbReference>
<gene>
    <name evidence="2" type="ORF">A2664_01270</name>
</gene>
<feature type="domain" description="R3H" evidence="1">
    <location>
        <begin position="90"/>
        <end position="156"/>
    </location>
</feature>